<reference evidence="1 2" key="1">
    <citation type="submission" date="2010-08" db="EMBL/GenBank/DDBJ databases">
        <title>The draft genome of Desulfovibrio fructosovorans JJ.</title>
        <authorList>
            <consortium name="US DOE Joint Genome Institute (JGI-PGF)"/>
            <person name="Lucas S."/>
            <person name="Copeland A."/>
            <person name="Lapidus A."/>
            <person name="Cheng J.-F."/>
            <person name="Bruce D."/>
            <person name="Goodwin L."/>
            <person name="Pitluck S."/>
            <person name="Land M.L."/>
            <person name="Hauser L."/>
            <person name="Chang Y.-J."/>
            <person name="Jeffries C."/>
            <person name="Wall J.D."/>
            <person name="Stahl D.A."/>
            <person name="Arkin A.P."/>
            <person name="Dehal P."/>
            <person name="Stolyar S.M."/>
            <person name="Hazen T.C."/>
            <person name="Woyke T.J."/>
        </authorList>
    </citation>
    <scope>NUCLEOTIDE SEQUENCE [LARGE SCALE GENOMIC DNA]</scope>
    <source>
        <strain evidence="1 2">JJ</strain>
    </source>
</reference>
<dbReference type="EMBL" id="AECZ01000019">
    <property type="protein sequence ID" value="EFL50524.1"/>
    <property type="molecule type" value="Genomic_DNA"/>
</dbReference>
<dbReference type="InterPro" id="IPR010181">
    <property type="entry name" value="CGCAxxGCC_motif"/>
</dbReference>
<name>E1JYV4_SOLFR</name>
<dbReference type="OrthoDB" id="9791535at2"/>
<sequence>MSEATQTAVAHFSSGYNCSQSVLMALCAPYGLDTDAAARLATGFGVGMYRGATCGAVSGAMLALGLFGGGGGPDGAAAKAATYDRIEEFYARFRRLHGSLVCRELIGLDPSTPEGLERARREGRFQTLCLSLVRDAAEIAAAIIAEK</sequence>
<evidence type="ECO:0000313" key="1">
    <source>
        <dbReference type="EMBL" id="EFL50524.1"/>
    </source>
</evidence>
<evidence type="ECO:0000313" key="2">
    <source>
        <dbReference type="Proteomes" id="UP000006250"/>
    </source>
</evidence>
<keyword evidence="2" id="KW-1185">Reference proteome</keyword>
<organism evidence="1 2">
    <name type="scientific">Solidesulfovibrio fructosivorans JJ]</name>
    <dbReference type="NCBI Taxonomy" id="596151"/>
    <lineage>
        <taxon>Bacteria</taxon>
        <taxon>Pseudomonadati</taxon>
        <taxon>Thermodesulfobacteriota</taxon>
        <taxon>Desulfovibrionia</taxon>
        <taxon>Desulfovibrionales</taxon>
        <taxon>Desulfovibrionaceae</taxon>
        <taxon>Solidesulfovibrio</taxon>
    </lineage>
</organism>
<protein>
    <submittedName>
        <fullName evidence="1">C_GCAxxG_C_C family protein</fullName>
    </submittedName>
</protein>
<gene>
    <name evidence="1" type="ORF">DesfrDRAFT_2803</name>
</gene>
<accession>E1JYV4</accession>
<comment type="caution">
    <text evidence="1">The sequence shown here is derived from an EMBL/GenBank/DDBJ whole genome shotgun (WGS) entry which is preliminary data.</text>
</comment>
<dbReference type="STRING" id="596151.DesfrDRAFT_2803"/>
<dbReference type="eggNOG" id="COG1433">
    <property type="taxonomic scope" value="Bacteria"/>
</dbReference>
<dbReference type="RefSeq" id="WP_005994858.1">
    <property type="nucleotide sequence ID" value="NZ_AECZ01000019.1"/>
</dbReference>
<dbReference type="NCBIfam" id="TIGR01909">
    <property type="entry name" value="C_GCAxxG_C_C"/>
    <property type="match status" value="1"/>
</dbReference>
<dbReference type="Pfam" id="PF09719">
    <property type="entry name" value="C_GCAxxG_C_C"/>
    <property type="match status" value="1"/>
</dbReference>
<dbReference type="Proteomes" id="UP000006250">
    <property type="component" value="Unassembled WGS sequence"/>
</dbReference>
<proteinExistence type="predicted"/>
<dbReference type="AlphaFoldDB" id="E1JYV4"/>